<evidence type="ECO:0000313" key="2">
    <source>
        <dbReference type="Proteomes" id="UP000652761"/>
    </source>
</evidence>
<keyword evidence="2" id="KW-1185">Reference proteome</keyword>
<evidence type="ECO:0000313" key="1">
    <source>
        <dbReference type="EMBL" id="MQL79295.1"/>
    </source>
</evidence>
<sequence length="70" mass="7193">MTFLSVIRCPSSHGGHSLAVPSFRGRRWSGLVQTCASGGFRFGVLSVPQSRSGCQSVVAPACVASRPSGG</sequence>
<dbReference type="EMBL" id="NMUH01000446">
    <property type="protein sequence ID" value="MQL79295.1"/>
    <property type="molecule type" value="Genomic_DNA"/>
</dbReference>
<name>A0A843U740_COLES</name>
<accession>A0A843U740</accession>
<dbReference type="Proteomes" id="UP000652761">
    <property type="component" value="Unassembled WGS sequence"/>
</dbReference>
<gene>
    <name evidence="1" type="ORF">Taro_011732</name>
</gene>
<reference evidence="1" key="1">
    <citation type="submission" date="2017-07" db="EMBL/GenBank/DDBJ databases">
        <title>Taro Niue Genome Assembly and Annotation.</title>
        <authorList>
            <person name="Atibalentja N."/>
            <person name="Keating K."/>
            <person name="Fields C.J."/>
        </authorList>
    </citation>
    <scope>NUCLEOTIDE SEQUENCE</scope>
    <source>
        <strain evidence="1">Niue_2</strain>
        <tissue evidence="1">Leaf</tissue>
    </source>
</reference>
<comment type="caution">
    <text evidence="1">The sequence shown here is derived from an EMBL/GenBank/DDBJ whole genome shotgun (WGS) entry which is preliminary data.</text>
</comment>
<proteinExistence type="predicted"/>
<protein>
    <submittedName>
        <fullName evidence="1">Uncharacterized protein</fullName>
    </submittedName>
</protein>
<organism evidence="1 2">
    <name type="scientific">Colocasia esculenta</name>
    <name type="common">Wild taro</name>
    <name type="synonym">Arum esculentum</name>
    <dbReference type="NCBI Taxonomy" id="4460"/>
    <lineage>
        <taxon>Eukaryota</taxon>
        <taxon>Viridiplantae</taxon>
        <taxon>Streptophyta</taxon>
        <taxon>Embryophyta</taxon>
        <taxon>Tracheophyta</taxon>
        <taxon>Spermatophyta</taxon>
        <taxon>Magnoliopsida</taxon>
        <taxon>Liliopsida</taxon>
        <taxon>Araceae</taxon>
        <taxon>Aroideae</taxon>
        <taxon>Colocasieae</taxon>
        <taxon>Colocasia</taxon>
    </lineage>
</organism>
<dbReference type="AlphaFoldDB" id="A0A843U740"/>